<protein>
    <submittedName>
        <fullName evidence="3">Uncharacterized protein</fullName>
    </submittedName>
</protein>
<reference evidence="3" key="1">
    <citation type="submission" date="2022-07" db="EMBL/GenBank/DDBJ databases">
        <authorList>
            <person name="Trinca V."/>
            <person name="Uliana J.V.C."/>
            <person name="Torres T.T."/>
            <person name="Ward R.J."/>
            <person name="Monesi N."/>
        </authorList>
    </citation>
    <scope>NUCLEOTIDE SEQUENCE</scope>
    <source>
        <strain evidence="3">HSMRA1968</strain>
        <tissue evidence="3">Whole embryos</tissue>
    </source>
</reference>
<dbReference type="AlphaFoldDB" id="A0A9Q0NBB7"/>
<proteinExistence type="predicted"/>
<accession>A0A9Q0NBB7</accession>
<dbReference type="EMBL" id="WJQU01000002">
    <property type="protein sequence ID" value="KAJ6640524.1"/>
    <property type="molecule type" value="Genomic_DNA"/>
</dbReference>
<sequence length="39" mass="4596">MTFTEDHQFESSNDNPKMQDNDFADFDFDNLGGEFNLDF</sequence>
<keyword evidence="4" id="KW-1185">Reference proteome</keyword>
<organism evidence="3 4">
    <name type="scientific">Pseudolycoriella hygida</name>
    <dbReference type="NCBI Taxonomy" id="35572"/>
    <lineage>
        <taxon>Eukaryota</taxon>
        <taxon>Metazoa</taxon>
        <taxon>Ecdysozoa</taxon>
        <taxon>Arthropoda</taxon>
        <taxon>Hexapoda</taxon>
        <taxon>Insecta</taxon>
        <taxon>Pterygota</taxon>
        <taxon>Neoptera</taxon>
        <taxon>Endopterygota</taxon>
        <taxon>Diptera</taxon>
        <taxon>Nematocera</taxon>
        <taxon>Sciaroidea</taxon>
        <taxon>Sciaridae</taxon>
        <taxon>Pseudolycoriella</taxon>
    </lineage>
</organism>
<name>A0A9Q0NBB7_9DIPT</name>
<dbReference type="EMBL" id="WJQU01000001">
    <property type="protein sequence ID" value="KAJ6647147.1"/>
    <property type="molecule type" value="Genomic_DNA"/>
</dbReference>
<comment type="caution">
    <text evidence="3">The sequence shown here is derived from an EMBL/GenBank/DDBJ whole genome shotgun (WGS) entry which is preliminary data.</text>
</comment>
<feature type="region of interest" description="Disordered" evidence="1">
    <location>
        <begin position="1"/>
        <end position="25"/>
    </location>
</feature>
<gene>
    <name evidence="3" type="ORF">Bhyg_02367</name>
    <name evidence="2" type="ORF">Bhyg_05453</name>
</gene>
<dbReference type="Proteomes" id="UP001151699">
    <property type="component" value="Chromosome A"/>
</dbReference>
<dbReference type="Proteomes" id="UP001151699">
    <property type="component" value="Chromosome B"/>
</dbReference>
<evidence type="ECO:0000313" key="4">
    <source>
        <dbReference type="Proteomes" id="UP001151699"/>
    </source>
</evidence>
<evidence type="ECO:0000313" key="2">
    <source>
        <dbReference type="EMBL" id="KAJ6640524.1"/>
    </source>
</evidence>
<evidence type="ECO:0000313" key="3">
    <source>
        <dbReference type="EMBL" id="KAJ6647147.1"/>
    </source>
</evidence>
<evidence type="ECO:0000256" key="1">
    <source>
        <dbReference type="SAM" id="MobiDB-lite"/>
    </source>
</evidence>